<feature type="transmembrane region" description="Helical" evidence="5">
    <location>
        <begin position="37"/>
        <end position="59"/>
    </location>
</feature>
<keyword evidence="1" id="KW-1003">Cell membrane</keyword>
<evidence type="ECO:0000256" key="1">
    <source>
        <dbReference type="ARBA" id="ARBA00022475"/>
    </source>
</evidence>
<gene>
    <name evidence="7" type="ORF">EI16_07250</name>
</gene>
<evidence type="ECO:0000256" key="3">
    <source>
        <dbReference type="ARBA" id="ARBA00022989"/>
    </source>
</evidence>
<dbReference type="Pfam" id="PF06305">
    <property type="entry name" value="LapA_dom"/>
    <property type="match status" value="1"/>
</dbReference>
<keyword evidence="2 5" id="KW-0812">Transmembrane</keyword>
<dbReference type="STRING" id="28885.EI16_07250"/>
<evidence type="ECO:0000256" key="2">
    <source>
        <dbReference type="ARBA" id="ARBA00022692"/>
    </source>
</evidence>
<evidence type="ECO:0000313" key="8">
    <source>
        <dbReference type="Proteomes" id="UP000027341"/>
    </source>
</evidence>
<name>A0A066ZRF4_HYDMR</name>
<dbReference type="EMBL" id="JMIU01000001">
    <property type="protein sequence ID" value="KDN96077.1"/>
    <property type="molecule type" value="Genomic_DNA"/>
</dbReference>
<dbReference type="Proteomes" id="UP000027341">
    <property type="component" value="Unassembled WGS sequence"/>
</dbReference>
<evidence type="ECO:0000259" key="6">
    <source>
        <dbReference type="Pfam" id="PF06305"/>
    </source>
</evidence>
<evidence type="ECO:0000256" key="4">
    <source>
        <dbReference type="ARBA" id="ARBA00023136"/>
    </source>
</evidence>
<keyword evidence="3 5" id="KW-1133">Transmembrane helix</keyword>
<accession>A0A066ZRF4</accession>
<dbReference type="InterPro" id="IPR010445">
    <property type="entry name" value="LapA_dom"/>
</dbReference>
<keyword evidence="8" id="KW-1185">Reference proteome</keyword>
<evidence type="ECO:0000313" key="7">
    <source>
        <dbReference type="EMBL" id="KDN96077.1"/>
    </source>
</evidence>
<dbReference type="AlphaFoldDB" id="A0A066ZRF4"/>
<sequence length="75" mass="8310">MMKKLHSISSIVAIILVTIFALQNTAIVEIKLLFWSFSAQIALLVVILIGLGFILGLLFSSLSKHKEKDEAEQPE</sequence>
<feature type="domain" description="Lipopolysaccharide assembly protein A" evidence="6">
    <location>
        <begin position="23"/>
        <end position="70"/>
    </location>
</feature>
<evidence type="ECO:0000256" key="5">
    <source>
        <dbReference type="SAM" id="Phobius"/>
    </source>
</evidence>
<protein>
    <recommendedName>
        <fullName evidence="6">Lipopolysaccharide assembly protein A domain-containing protein</fullName>
    </recommendedName>
</protein>
<reference evidence="7 8" key="1">
    <citation type="submission" date="2014-04" db="EMBL/GenBank/DDBJ databases">
        <title>Draft genome sequence of Hydrogenovibrio marinus MH-110, a model organism for aerobic H2 metabolism.</title>
        <authorList>
            <person name="Cha H.J."/>
            <person name="Jo B.H."/>
            <person name="Hwang B.H."/>
        </authorList>
    </citation>
    <scope>NUCLEOTIDE SEQUENCE [LARGE SCALE GENOMIC DNA]</scope>
    <source>
        <strain evidence="7 8">MH-110</strain>
    </source>
</reference>
<comment type="caution">
    <text evidence="7">The sequence shown here is derived from an EMBL/GenBank/DDBJ whole genome shotgun (WGS) entry which is preliminary data.</text>
</comment>
<keyword evidence="4 5" id="KW-0472">Membrane</keyword>
<organism evidence="7 8">
    <name type="scientific">Hydrogenovibrio marinus</name>
    <dbReference type="NCBI Taxonomy" id="28885"/>
    <lineage>
        <taxon>Bacteria</taxon>
        <taxon>Pseudomonadati</taxon>
        <taxon>Pseudomonadota</taxon>
        <taxon>Gammaproteobacteria</taxon>
        <taxon>Thiotrichales</taxon>
        <taxon>Piscirickettsiaceae</taxon>
        <taxon>Hydrogenovibrio</taxon>
    </lineage>
</organism>
<dbReference type="GO" id="GO:0005886">
    <property type="term" value="C:plasma membrane"/>
    <property type="evidence" value="ECO:0007669"/>
    <property type="project" value="InterPro"/>
</dbReference>
<proteinExistence type="predicted"/>